<accession>W6MF68</accession>
<protein>
    <recommendedName>
        <fullName evidence="2">C-CAP/cofactor C-like domain-containing protein</fullName>
    </recommendedName>
</protein>
<evidence type="ECO:0000259" key="2">
    <source>
        <dbReference type="PROSITE" id="PS51329"/>
    </source>
</evidence>
<dbReference type="InterPro" id="IPR012945">
    <property type="entry name" value="Tubulin-bd_cofactor_C_dom"/>
</dbReference>
<evidence type="ECO:0000313" key="4">
    <source>
        <dbReference type="Proteomes" id="UP000019384"/>
    </source>
</evidence>
<dbReference type="Proteomes" id="UP000019384">
    <property type="component" value="Unassembled WGS sequence"/>
</dbReference>
<dbReference type="GO" id="GO:0007023">
    <property type="term" value="P:post-chaperonin tubulin folding pathway"/>
    <property type="evidence" value="ECO:0007669"/>
    <property type="project" value="InterPro"/>
</dbReference>
<reference evidence="3" key="2">
    <citation type="submission" date="2014-02" db="EMBL/GenBank/DDBJ databases">
        <title>Complete DNA sequence of /Kuraishia capsulata/ illustrates novel genomic features among budding yeasts (/Saccharomycotina/).</title>
        <authorList>
            <person name="Morales L."/>
            <person name="Noel B."/>
            <person name="Porcel B."/>
            <person name="Marcet-Houben M."/>
            <person name="Hullo M-F."/>
            <person name="Sacerdot C."/>
            <person name="Tekaia F."/>
            <person name="Leh-Louis V."/>
            <person name="Despons L."/>
            <person name="Khanna V."/>
            <person name="Aury J-M."/>
            <person name="Barbe V."/>
            <person name="Couloux A."/>
            <person name="Labadie K."/>
            <person name="Pelletier E."/>
            <person name="Souciet J-L."/>
            <person name="Boekhout T."/>
            <person name="Gabaldon T."/>
            <person name="Wincker P."/>
            <person name="Dujon B."/>
        </authorList>
    </citation>
    <scope>NUCLEOTIDE SEQUENCE</scope>
    <source>
        <strain evidence="3">CBS 1993</strain>
    </source>
</reference>
<dbReference type="RefSeq" id="XP_022456084.1">
    <property type="nucleotide sequence ID" value="XM_022604524.1"/>
</dbReference>
<dbReference type="EMBL" id="HG793125">
    <property type="protein sequence ID" value="CDK24066.1"/>
    <property type="molecule type" value="Genomic_DNA"/>
</dbReference>
<keyword evidence="4" id="KW-1185">Reference proteome</keyword>
<dbReference type="InterPro" id="IPR017901">
    <property type="entry name" value="C-CAP_CF_C-like"/>
</dbReference>
<dbReference type="InterPro" id="IPR027684">
    <property type="entry name" value="TBCC"/>
</dbReference>
<proteinExistence type="inferred from homology"/>
<organism evidence="3 4">
    <name type="scientific">Kuraishia capsulata CBS 1993</name>
    <dbReference type="NCBI Taxonomy" id="1382522"/>
    <lineage>
        <taxon>Eukaryota</taxon>
        <taxon>Fungi</taxon>
        <taxon>Dikarya</taxon>
        <taxon>Ascomycota</taxon>
        <taxon>Saccharomycotina</taxon>
        <taxon>Pichiomycetes</taxon>
        <taxon>Pichiales</taxon>
        <taxon>Pichiaceae</taxon>
        <taxon>Kuraishia</taxon>
    </lineage>
</organism>
<dbReference type="GO" id="GO:0005737">
    <property type="term" value="C:cytoplasm"/>
    <property type="evidence" value="ECO:0007669"/>
    <property type="project" value="TreeGrafter"/>
</dbReference>
<feature type="domain" description="C-CAP/cofactor C-like" evidence="2">
    <location>
        <begin position="127"/>
        <end position="284"/>
    </location>
</feature>
<dbReference type="GeneID" id="34517472"/>
<dbReference type="HOGENOM" id="CLU_844850_0_0_1"/>
<sequence>MFSDEDVDVQGLYKKFDIAKDGTLSDYCCGFRNHRMTNNLLAIKERLFSATTGEGLIPIKREINELTRWISGVDSKRFQQIPSFDQKYFVSQIDLLLEKLETRKIELGKKRFVFSSKLRQKEKFDEPPHLGVEDEAIAIKPQFECVNGKYLELTSTSSGHLFVRDCQSSILKVPNTTSQEIVKSIHIENFTASILIFNCSGPLFITGAENCIIGGKCRQLRLKNVKNSKIYVDISNTQRRIVFEGGKNLEIGKVSNVDFGENFDLKSEFASDNTDFVEVDDFDFPSKATLNPHFRYVNTVLSLSWITNLHAGGLDQTLLEKLKLAVSIP</sequence>
<reference evidence="3" key="1">
    <citation type="submission" date="2013-12" db="EMBL/GenBank/DDBJ databases">
        <authorList>
            <person name="Genoscope - CEA"/>
        </authorList>
    </citation>
    <scope>NUCLEOTIDE SEQUENCE</scope>
    <source>
        <strain evidence="3">CBS 1993</strain>
    </source>
</reference>
<dbReference type="AlphaFoldDB" id="W6MF68"/>
<dbReference type="InterPro" id="IPR016098">
    <property type="entry name" value="CAP/MinC_C"/>
</dbReference>
<name>W6MF68_9ASCO</name>
<dbReference type="PROSITE" id="PS51329">
    <property type="entry name" value="C_CAP_COFACTOR_C"/>
    <property type="match status" value="1"/>
</dbReference>
<dbReference type="Pfam" id="PF07986">
    <property type="entry name" value="TBCC"/>
    <property type="match status" value="1"/>
</dbReference>
<dbReference type="PANTHER" id="PTHR15139">
    <property type="entry name" value="TUBULIN FOLDING COFACTOR C"/>
    <property type="match status" value="1"/>
</dbReference>
<dbReference type="OrthoDB" id="194775at2759"/>
<gene>
    <name evidence="3" type="ORF">KUCA_T00000026001</name>
</gene>
<evidence type="ECO:0000256" key="1">
    <source>
        <dbReference type="ARBA" id="ARBA00008848"/>
    </source>
</evidence>
<evidence type="ECO:0000313" key="3">
    <source>
        <dbReference type="EMBL" id="CDK24066.1"/>
    </source>
</evidence>
<dbReference type="GO" id="GO:0007021">
    <property type="term" value="P:tubulin complex assembly"/>
    <property type="evidence" value="ECO:0007669"/>
    <property type="project" value="TreeGrafter"/>
</dbReference>
<comment type="similarity">
    <text evidence="1">Belongs to the TBCC family.</text>
</comment>
<dbReference type="PANTHER" id="PTHR15139:SF0">
    <property type="entry name" value="TUBULIN-SPECIFIC CHAPERONE C"/>
    <property type="match status" value="1"/>
</dbReference>
<dbReference type="Gene3D" id="2.160.20.70">
    <property type="match status" value="1"/>
</dbReference>
<dbReference type="STRING" id="1382522.W6MF68"/>